<name>A0A2R5GDH8_9STRA</name>
<dbReference type="InterPro" id="IPR011032">
    <property type="entry name" value="GroES-like_sf"/>
</dbReference>
<dbReference type="PANTHER" id="PTHR11695">
    <property type="entry name" value="ALCOHOL DEHYDROGENASE RELATED"/>
    <property type="match status" value="1"/>
</dbReference>
<dbReference type="InterPro" id="IPR020843">
    <property type="entry name" value="ER"/>
</dbReference>
<dbReference type="PANTHER" id="PTHR11695:SF648">
    <property type="entry name" value="ZINC-BINDING OXIDOREDUCTASE"/>
    <property type="match status" value="1"/>
</dbReference>
<dbReference type="Gene3D" id="3.90.180.10">
    <property type="entry name" value="Medium-chain alcohol dehydrogenases, catalytic domain"/>
    <property type="match status" value="1"/>
</dbReference>
<dbReference type="Pfam" id="PF08240">
    <property type="entry name" value="ADH_N"/>
    <property type="match status" value="1"/>
</dbReference>
<dbReference type="InParanoid" id="A0A2R5GDH8"/>
<dbReference type="Proteomes" id="UP000241890">
    <property type="component" value="Unassembled WGS sequence"/>
</dbReference>
<organism evidence="2 3">
    <name type="scientific">Hondaea fermentalgiana</name>
    <dbReference type="NCBI Taxonomy" id="2315210"/>
    <lineage>
        <taxon>Eukaryota</taxon>
        <taxon>Sar</taxon>
        <taxon>Stramenopiles</taxon>
        <taxon>Bigyra</taxon>
        <taxon>Labyrinthulomycetes</taxon>
        <taxon>Thraustochytrida</taxon>
        <taxon>Thraustochytriidae</taxon>
        <taxon>Hondaea</taxon>
    </lineage>
</organism>
<dbReference type="CDD" id="cd05289">
    <property type="entry name" value="MDR_like_2"/>
    <property type="match status" value="1"/>
</dbReference>
<dbReference type="InterPro" id="IPR036291">
    <property type="entry name" value="NAD(P)-bd_dom_sf"/>
</dbReference>
<dbReference type="EMBL" id="BEYU01000052">
    <property type="protein sequence ID" value="GBG28997.1"/>
    <property type="molecule type" value="Genomic_DNA"/>
</dbReference>
<gene>
    <name evidence="2" type="ORF">FCC1311_052182</name>
</gene>
<accession>A0A2R5GDH8</accession>
<dbReference type="Pfam" id="PF13602">
    <property type="entry name" value="ADH_zinc_N_2"/>
    <property type="match status" value="1"/>
</dbReference>
<dbReference type="SMART" id="SM00829">
    <property type="entry name" value="PKS_ER"/>
    <property type="match status" value="1"/>
</dbReference>
<feature type="domain" description="Enoyl reductase (ER)" evidence="1">
    <location>
        <begin position="10"/>
        <end position="336"/>
    </location>
</feature>
<dbReference type="AlphaFoldDB" id="A0A2R5GDH8"/>
<protein>
    <submittedName>
        <fullName evidence="2">Quinone oxidoreductase</fullName>
    </submittedName>
</protein>
<dbReference type="SUPFAM" id="SSF50129">
    <property type="entry name" value="GroES-like"/>
    <property type="match status" value="1"/>
</dbReference>
<sequence length="380" mass="40757">MRAAVVQEHGAPDAVLRVVDDFPKPTLGRCSSMMVVRVLAVSLNAADDIILSGRARGLMNNVKFPYALGGDICGIVEETGGLCRHFNVGDRIMASVDFDDKHGMGEFALVSPKRAALAPQGLTALEAASLPTVGLTALQALAQSKVSPEERVLVLGGSTGVGLAVIQLLKDAGVGFVAATSQNSDLVMSVGADMVIDYTQVEWWTQVDSINVIIDAVGGASTMQHCMDVFTARSGRLVSLNPFGIDMEITTKWDAFRAVGGFIKTSCKQRWSRSFKMDVVHFKVTDQRMKEVQHAVEHGRLRPVLDERCPFAFDEASVIEAANILHAHASKGKLVIRVADEEGEAVDEDEDVENDAVHAKTGSSVAFPIAKLVDDGEPNE</sequence>
<reference evidence="2 3" key="1">
    <citation type="submission" date="2017-12" db="EMBL/GenBank/DDBJ databases">
        <title>Sequencing, de novo assembly and annotation of complete genome of a new Thraustochytrid species, strain FCC1311.</title>
        <authorList>
            <person name="Sedici K."/>
            <person name="Godart F."/>
            <person name="Aiese Cigliano R."/>
            <person name="Sanseverino W."/>
            <person name="Barakat M."/>
            <person name="Ortet P."/>
            <person name="Marechal E."/>
            <person name="Cagnac O."/>
            <person name="Amato A."/>
        </authorList>
    </citation>
    <scope>NUCLEOTIDE SEQUENCE [LARGE SCALE GENOMIC DNA]</scope>
</reference>
<proteinExistence type="predicted"/>
<keyword evidence="3" id="KW-1185">Reference proteome</keyword>
<dbReference type="OrthoDB" id="201656at2759"/>
<dbReference type="GO" id="GO:0016491">
    <property type="term" value="F:oxidoreductase activity"/>
    <property type="evidence" value="ECO:0007669"/>
    <property type="project" value="InterPro"/>
</dbReference>
<evidence type="ECO:0000313" key="2">
    <source>
        <dbReference type="EMBL" id="GBG28997.1"/>
    </source>
</evidence>
<comment type="caution">
    <text evidence="2">The sequence shown here is derived from an EMBL/GenBank/DDBJ whole genome shotgun (WGS) entry which is preliminary data.</text>
</comment>
<evidence type="ECO:0000313" key="3">
    <source>
        <dbReference type="Proteomes" id="UP000241890"/>
    </source>
</evidence>
<dbReference type="Gene3D" id="3.40.50.720">
    <property type="entry name" value="NAD(P)-binding Rossmann-like Domain"/>
    <property type="match status" value="1"/>
</dbReference>
<dbReference type="SUPFAM" id="SSF51735">
    <property type="entry name" value="NAD(P)-binding Rossmann-fold domains"/>
    <property type="match status" value="1"/>
</dbReference>
<evidence type="ECO:0000259" key="1">
    <source>
        <dbReference type="SMART" id="SM00829"/>
    </source>
</evidence>
<dbReference type="InterPro" id="IPR050700">
    <property type="entry name" value="YIM1/Zinc_Alcohol_DH_Fams"/>
</dbReference>
<dbReference type="InterPro" id="IPR013154">
    <property type="entry name" value="ADH-like_N"/>
</dbReference>